<dbReference type="InterPro" id="IPR002138">
    <property type="entry name" value="Pept_C14_p10"/>
</dbReference>
<reference evidence="9" key="1">
    <citation type="submission" date="2021-04" db="EMBL/GenBank/DDBJ databases">
        <authorList>
            <consortium name="Wellcome Sanger Institute Data Sharing"/>
        </authorList>
    </citation>
    <scope>NUCLEOTIDE SEQUENCE [LARGE SCALE GENOMIC DNA]</scope>
</reference>
<reference evidence="9" key="2">
    <citation type="submission" date="2025-08" db="UniProtKB">
        <authorList>
            <consortium name="Ensembl"/>
        </authorList>
    </citation>
    <scope>IDENTIFICATION</scope>
</reference>
<dbReference type="PROSITE" id="PS50207">
    <property type="entry name" value="CASPASE_P10"/>
    <property type="match status" value="1"/>
</dbReference>
<dbReference type="GeneTree" id="ENSGT00940000164225"/>
<dbReference type="Gene3D" id="3.30.70.1470">
    <property type="entry name" value="Caspase-like"/>
    <property type="match status" value="1"/>
</dbReference>
<evidence type="ECO:0000259" key="6">
    <source>
        <dbReference type="PROSITE" id="PS50207"/>
    </source>
</evidence>
<dbReference type="PANTHER" id="PTHR48169:SF7">
    <property type="entry name" value="CASPASE 10"/>
    <property type="match status" value="1"/>
</dbReference>
<dbReference type="PANTHER" id="PTHR48169">
    <property type="entry name" value="DED DOMAIN-CONTAINING PROTEIN"/>
    <property type="match status" value="1"/>
</dbReference>
<dbReference type="Ensembl" id="ENSSAUT00010043093.1">
    <property type="protein sequence ID" value="ENSSAUP00010040911.1"/>
    <property type="gene ID" value="ENSSAUG00010017180.1"/>
</dbReference>
<dbReference type="PROSITE" id="PS50209">
    <property type="entry name" value="CARD"/>
    <property type="match status" value="1"/>
</dbReference>
<evidence type="ECO:0000256" key="3">
    <source>
        <dbReference type="PIRSR" id="PIRSR038001-1"/>
    </source>
</evidence>
<reference evidence="9" key="3">
    <citation type="submission" date="2025-09" db="UniProtKB">
        <authorList>
            <consortium name="Ensembl"/>
        </authorList>
    </citation>
    <scope>IDENTIFICATION</scope>
</reference>
<evidence type="ECO:0000313" key="9">
    <source>
        <dbReference type="Ensembl" id="ENSSAUP00010040911.1"/>
    </source>
</evidence>
<dbReference type="CDD" id="cd01671">
    <property type="entry name" value="CARD"/>
    <property type="match status" value="1"/>
</dbReference>
<dbReference type="InterPro" id="IPR029030">
    <property type="entry name" value="Caspase-like_dom_sf"/>
</dbReference>
<dbReference type="Gene3D" id="3.40.50.1460">
    <property type="match status" value="1"/>
</dbReference>
<dbReference type="OrthoDB" id="6114029at2759"/>
<dbReference type="RefSeq" id="XP_030260001.1">
    <property type="nucleotide sequence ID" value="XM_030404141.1"/>
</dbReference>
<feature type="active site" evidence="3">
    <location>
        <position position="287"/>
    </location>
</feature>
<dbReference type="InParanoid" id="A0A671WWF6"/>
<dbReference type="PRINTS" id="PR00376">
    <property type="entry name" value="IL1BCENZYME"/>
</dbReference>
<dbReference type="SUPFAM" id="SSF52129">
    <property type="entry name" value="Caspase-like"/>
    <property type="match status" value="1"/>
</dbReference>
<dbReference type="OMA" id="ITHREYN"/>
<feature type="region of interest" description="Disordered" evidence="5">
    <location>
        <begin position="101"/>
        <end position="129"/>
    </location>
</feature>
<feature type="compositionally biased region" description="Basic and acidic residues" evidence="5">
    <location>
        <begin position="110"/>
        <end position="127"/>
    </location>
</feature>
<dbReference type="InterPro" id="IPR001309">
    <property type="entry name" value="Pept_C14_p20"/>
</dbReference>
<evidence type="ECO:0000256" key="4">
    <source>
        <dbReference type="RuleBase" id="RU003971"/>
    </source>
</evidence>
<evidence type="ECO:0000256" key="2">
    <source>
        <dbReference type="ARBA" id="ARBA00022703"/>
    </source>
</evidence>
<dbReference type="CDD" id="cd00032">
    <property type="entry name" value="CASc"/>
    <property type="match status" value="1"/>
</dbReference>
<dbReference type="Proteomes" id="UP000472265">
    <property type="component" value="Chromosome 21"/>
</dbReference>
<dbReference type="Pfam" id="PF00656">
    <property type="entry name" value="Peptidase_C14"/>
    <property type="match status" value="2"/>
</dbReference>
<dbReference type="Pfam" id="PF00619">
    <property type="entry name" value="CARD"/>
    <property type="match status" value="1"/>
</dbReference>
<comment type="similarity">
    <text evidence="1 4">Belongs to the peptidase C14A family.</text>
</comment>
<dbReference type="SMART" id="SM00115">
    <property type="entry name" value="CASc"/>
    <property type="match status" value="1"/>
</dbReference>
<keyword evidence="2" id="KW-0053">Apoptosis</keyword>
<dbReference type="RefSeq" id="XP_030260003.1">
    <property type="nucleotide sequence ID" value="XM_030404143.1"/>
</dbReference>
<dbReference type="InterPro" id="IPR001315">
    <property type="entry name" value="CARD"/>
</dbReference>
<proteinExistence type="inferred from homology"/>
<dbReference type="GO" id="GO:0005737">
    <property type="term" value="C:cytoplasm"/>
    <property type="evidence" value="ECO:0007669"/>
    <property type="project" value="UniProtKB-ARBA"/>
</dbReference>
<dbReference type="InterPro" id="IPR015917">
    <property type="entry name" value="Pept_C14A"/>
</dbReference>
<evidence type="ECO:0000313" key="10">
    <source>
        <dbReference type="Proteomes" id="UP000472265"/>
    </source>
</evidence>
<dbReference type="GO" id="GO:0006915">
    <property type="term" value="P:apoptotic process"/>
    <property type="evidence" value="ECO:0007669"/>
    <property type="project" value="UniProtKB-KW"/>
</dbReference>
<feature type="domain" description="CARD" evidence="8">
    <location>
        <begin position="1"/>
        <end position="78"/>
    </location>
</feature>
<evidence type="ECO:0000256" key="1">
    <source>
        <dbReference type="ARBA" id="ARBA00010134"/>
    </source>
</evidence>
<feature type="active site" evidence="3">
    <location>
        <position position="235"/>
    </location>
</feature>
<protein>
    <submittedName>
        <fullName evidence="9">Caspase-8-like</fullName>
    </submittedName>
</protein>
<dbReference type="PIRSF" id="PIRSF038001">
    <property type="entry name" value="Caspase_ICE"/>
    <property type="match status" value="1"/>
</dbReference>
<dbReference type="Gene3D" id="1.10.533.10">
    <property type="entry name" value="Death Domain, Fas"/>
    <property type="match status" value="1"/>
</dbReference>
<gene>
    <name evidence="9" type="primary">LOC115573378</name>
</gene>
<dbReference type="GO" id="GO:0004197">
    <property type="term" value="F:cysteine-type endopeptidase activity"/>
    <property type="evidence" value="ECO:0007669"/>
    <property type="project" value="InterPro"/>
</dbReference>
<dbReference type="SUPFAM" id="SSF47986">
    <property type="entry name" value="DEATH domain"/>
    <property type="match status" value="1"/>
</dbReference>
<dbReference type="InterPro" id="IPR011600">
    <property type="entry name" value="Pept_C14_caspase"/>
</dbReference>
<evidence type="ECO:0000256" key="5">
    <source>
        <dbReference type="SAM" id="MobiDB-lite"/>
    </source>
</evidence>
<accession>A0A671WWF6</accession>
<dbReference type="GO" id="GO:0006508">
    <property type="term" value="P:proteolysis"/>
    <property type="evidence" value="ECO:0007669"/>
    <property type="project" value="InterPro"/>
</dbReference>
<dbReference type="GO" id="GO:0051604">
    <property type="term" value="P:protein maturation"/>
    <property type="evidence" value="ECO:0007669"/>
    <property type="project" value="UniProtKB-ARBA"/>
</dbReference>
<evidence type="ECO:0000259" key="7">
    <source>
        <dbReference type="PROSITE" id="PS50208"/>
    </source>
</evidence>
<organism evidence="9 10">
    <name type="scientific">Sparus aurata</name>
    <name type="common">Gilthead sea bream</name>
    <dbReference type="NCBI Taxonomy" id="8175"/>
    <lineage>
        <taxon>Eukaryota</taxon>
        <taxon>Metazoa</taxon>
        <taxon>Chordata</taxon>
        <taxon>Craniata</taxon>
        <taxon>Vertebrata</taxon>
        <taxon>Euteleostomi</taxon>
        <taxon>Actinopterygii</taxon>
        <taxon>Neopterygii</taxon>
        <taxon>Teleostei</taxon>
        <taxon>Neoteleostei</taxon>
        <taxon>Acanthomorphata</taxon>
        <taxon>Eupercaria</taxon>
        <taxon>Spariformes</taxon>
        <taxon>Sparidae</taxon>
        <taxon>Sparus</taxon>
    </lineage>
</organism>
<keyword evidence="10" id="KW-1185">Reference proteome</keyword>
<evidence type="ECO:0000259" key="8">
    <source>
        <dbReference type="PROSITE" id="PS50209"/>
    </source>
</evidence>
<dbReference type="AlphaFoldDB" id="A0A671WWF6"/>
<dbReference type="InterPro" id="IPR011029">
    <property type="entry name" value="DEATH-like_dom_sf"/>
</dbReference>
<sequence length="407" mass="45898">MAATGKIRQNKTAIQEKLSDDHVLILNKVFENGLITKREYKNLKSIQGENVERHVVELVDKIMNKGEDTCQKFLDLLQTDEDIKSTYPELRDILWPNTSLSTPVQASSSEHSDAPSQEKRRKEDEQYQLKSQPTGLCVIINNEKFKYMKQRLGTDKDAESLAKVFSWLGFRVLMCEDQTMDQMDQALKCFASLSDLSQLQKFGVKEWSENRFTDLQESPPSLKHGDAFICCILSHGMSGVVSGTDGDPEVGGIEGKHLFIRDIRRTFKATNQSALTGKPKVFLIQACQAPQGVKRLPKHRGVPSKDLQADGSHPTYIPEEADILVAMATVDDFVAHRNIISGSWFIQSVCEQLDWGCQRGDDITTILHRVNMDVSEKEGGARPGEVKQMSEFTSRLRKRLVLTPQQK</sequence>
<name>A0A671WWF6_SPAAU</name>
<dbReference type="GO" id="GO:0042981">
    <property type="term" value="P:regulation of apoptotic process"/>
    <property type="evidence" value="ECO:0007669"/>
    <property type="project" value="InterPro"/>
</dbReference>
<dbReference type="PROSITE" id="PS50208">
    <property type="entry name" value="CASPASE_P20"/>
    <property type="match status" value="1"/>
</dbReference>
<dbReference type="GeneID" id="115573378"/>
<feature type="domain" description="Caspase family p20" evidence="7">
    <location>
        <begin position="133"/>
        <end position="291"/>
    </location>
</feature>
<feature type="domain" description="Caspase family p10" evidence="6">
    <location>
        <begin position="317"/>
        <end position="404"/>
    </location>
</feature>